<dbReference type="EMBL" id="CAACVI010000034">
    <property type="protein sequence ID" value="VEN74683.1"/>
    <property type="molecule type" value="Genomic_DNA"/>
</dbReference>
<gene>
    <name evidence="3" type="ORF">EPICR_40270</name>
</gene>
<dbReference type="InterPro" id="IPR002871">
    <property type="entry name" value="NIF_FeS_clus_asmbl_NifU_N"/>
</dbReference>
<dbReference type="AlphaFoldDB" id="A0A484HJP9"/>
<dbReference type="GO" id="GO:0051536">
    <property type="term" value="F:iron-sulfur cluster binding"/>
    <property type="evidence" value="ECO:0007669"/>
    <property type="project" value="InterPro"/>
</dbReference>
<evidence type="ECO:0000256" key="1">
    <source>
        <dbReference type="SAM" id="MobiDB-lite"/>
    </source>
</evidence>
<accession>A0A484HJP9</accession>
<protein>
    <submittedName>
        <fullName evidence="3">Iron-sulfur cluster assembly scaffold protein</fullName>
    </submittedName>
</protein>
<dbReference type="GO" id="GO:0016226">
    <property type="term" value="P:iron-sulfur cluster assembly"/>
    <property type="evidence" value="ECO:0007669"/>
    <property type="project" value="InterPro"/>
</dbReference>
<dbReference type="Gene3D" id="3.90.1010.10">
    <property type="match status" value="1"/>
</dbReference>
<feature type="domain" description="NIF system FeS cluster assembly NifU N-terminal" evidence="2">
    <location>
        <begin position="40"/>
        <end position="130"/>
    </location>
</feature>
<dbReference type="PANTHER" id="PTHR10093">
    <property type="entry name" value="IRON-SULFUR CLUSTER ASSEMBLY ENZYME NIFU HOMOLOG"/>
    <property type="match status" value="1"/>
</dbReference>
<evidence type="ECO:0000259" key="2">
    <source>
        <dbReference type="Pfam" id="PF01592"/>
    </source>
</evidence>
<name>A0A484HJP9_9BACT</name>
<dbReference type="Pfam" id="PF01592">
    <property type="entry name" value="NifU_N"/>
    <property type="match status" value="1"/>
</dbReference>
<reference evidence="3" key="1">
    <citation type="submission" date="2019-01" db="EMBL/GenBank/DDBJ databases">
        <authorList>
            <consortium name="Genoscope - CEA"/>
            <person name="William W."/>
        </authorList>
    </citation>
    <scope>NUCLEOTIDE SEQUENCE</scope>
    <source>
        <strain evidence="3">CR-1</strain>
    </source>
</reference>
<sequence>MSDQTFDFWRDHSLKYLEMAHDTRRIERPEHADGHGSRTGECGDTIEMFLEVSRGKISRVSFDARGCLNTRACANMAASLAEGRRAPDAWSITSEQVAGELETLPADHIHCAELAVGALYLALSDYEKKTAPSPSGGQEEPNLNKKGTE</sequence>
<feature type="region of interest" description="Disordered" evidence="1">
    <location>
        <begin position="128"/>
        <end position="149"/>
    </location>
</feature>
<proteinExistence type="predicted"/>
<dbReference type="GO" id="GO:0005506">
    <property type="term" value="F:iron ion binding"/>
    <property type="evidence" value="ECO:0007669"/>
    <property type="project" value="InterPro"/>
</dbReference>
<organism evidence="3">
    <name type="scientific">uncultured Desulfobacteraceae bacterium</name>
    <dbReference type="NCBI Taxonomy" id="218296"/>
    <lineage>
        <taxon>Bacteria</taxon>
        <taxon>Pseudomonadati</taxon>
        <taxon>Thermodesulfobacteriota</taxon>
        <taxon>Desulfobacteria</taxon>
        <taxon>Desulfobacterales</taxon>
        <taxon>Desulfobacteraceae</taxon>
        <taxon>environmental samples</taxon>
    </lineage>
</organism>
<evidence type="ECO:0000313" key="3">
    <source>
        <dbReference type="EMBL" id="VEN74683.1"/>
    </source>
</evidence>
<dbReference type="SUPFAM" id="SSF82649">
    <property type="entry name" value="SufE/NifU"/>
    <property type="match status" value="1"/>
</dbReference>
<dbReference type="CDD" id="cd06664">
    <property type="entry name" value="IscU_like"/>
    <property type="match status" value="1"/>
</dbReference>